<evidence type="ECO:0000313" key="3">
    <source>
        <dbReference type="Proteomes" id="UP000000466"/>
    </source>
</evidence>
<dbReference type="EMBL" id="CP003746">
    <property type="protein sequence ID" value="AFU97377.1"/>
    <property type="molecule type" value="Genomic_DNA"/>
</dbReference>
<dbReference type="InterPro" id="IPR004013">
    <property type="entry name" value="PHP_dom"/>
</dbReference>
<dbReference type="InterPro" id="IPR052018">
    <property type="entry name" value="PHP_domain"/>
</dbReference>
<dbReference type="PANTHER" id="PTHR42924">
    <property type="entry name" value="EXONUCLEASE"/>
    <property type="match status" value="1"/>
</dbReference>
<protein>
    <recommendedName>
        <fullName evidence="1">Polymerase/histidinol phosphatase N-terminal domain-containing protein</fullName>
    </recommendedName>
</protein>
<name>K4KTS4_SIMAS</name>
<dbReference type="GO" id="GO:0004534">
    <property type="term" value="F:5'-3' RNA exonuclease activity"/>
    <property type="evidence" value="ECO:0007669"/>
    <property type="project" value="TreeGrafter"/>
</dbReference>
<sequence length="322" mass="33960">MGFAWVIGYSVAKWDVQADNRPCIGFMAVVLYDLHTHSTASDGILSPESLVSSAARAGVQFLALTDHDTQQGIAAARIRAQEEGITLIPGLELSCVWRGRGVHVVGLGIDPTSDVMRVRLAAMATARAERAGLIARALARAGLSDENTIYQRALALADGGSVGRPHFARALVELGKVKSLNQAFKKYLGAGKPGDIKQAFPELVDGVAWLNEASGVAVLAHPLKYNLTRTKLRELLADFADAGGQAVEVISGVQAVADTRDMLQLAQAAGLAGSLGSDFHVPEQGWQALGCAGELPAGITPVWQLAELAPWVQGARAENNQV</sequence>
<dbReference type="SUPFAM" id="SSF89550">
    <property type="entry name" value="PHP domain-like"/>
    <property type="match status" value="1"/>
</dbReference>
<dbReference type="KEGG" id="saga:M5M_00710"/>
<dbReference type="CDD" id="cd07438">
    <property type="entry name" value="PHP_HisPPase_AMP"/>
    <property type="match status" value="1"/>
</dbReference>
<dbReference type="InterPro" id="IPR016195">
    <property type="entry name" value="Pol/histidinol_Pase-like"/>
</dbReference>
<dbReference type="InterPro" id="IPR003141">
    <property type="entry name" value="Pol/His_phosphatase_N"/>
</dbReference>
<organism evidence="2 3">
    <name type="scientific">Simiduia agarivorans (strain DSM 21679 / JCM 13881 / BCRC 17597 / SA1)</name>
    <dbReference type="NCBI Taxonomy" id="1117647"/>
    <lineage>
        <taxon>Bacteria</taxon>
        <taxon>Pseudomonadati</taxon>
        <taxon>Pseudomonadota</taxon>
        <taxon>Gammaproteobacteria</taxon>
        <taxon>Cellvibrionales</taxon>
        <taxon>Cellvibrionaceae</taxon>
        <taxon>Simiduia</taxon>
    </lineage>
</organism>
<dbReference type="Gene3D" id="1.10.150.650">
    <property type="match status" value="1"/>
</dbReference>
<reference evidence="2 3" key="1">
    <citation type="journal article" date="2013" name="Genome Announc.">
        <title>Complete genome sequence of Simiduia agarivorans SA1(T), a marine bacterium able to degrade a variety of polysaccharides.</title>
        <authorList>
            <person name="Lin S.Y."/>
            <person name="Shieh W.Y."/>
            <person name="Chen J.S."/>
            <person name="Tang S.L."/>
        </authorList>
    </citation>
    <scope>NUCLEOTIDE SEQUENCE [LARGE SCALE GENOMIC DNA]</scope>
    <source>
        <strain evidence="3">DSM 21679 / JCM 13881 / BCRC 17597 / SA1</strain>
    </source>
</reference>
<dbReference type="GO" id="GO:0035312">
    <property type="term" value="F:5'-3' DNA exonuclease activity"/>
    <property type="evidence" value="ECO:0007669"/>
    <property type="project" value="TreeGrafter"/>
</dbReference>
<dbReference type="eggNOG" id="COG0613">
    <property type="taxonomic scope" value="Bacteria"/>
</dbReference>
<feature type="domain" description="Polymerase/histidinol phosphatase N-terminal" evidence="1">
    <location>
        <begin position="32"/>
        <end position="97"/>
    </location>
</feature>
<dbReference type="HOGENOM" id="CLU_067347_0_0_6"/>
<accession>K4KTS4</accession>
<dbReference type="STRING" id="1117647.M5M_00710"/>
<dbReference type="SMART" id="SM00481">
    <property type="entry name" value="POLIIIAc"/>
    <property type="match status" value="1"/>
</dbReference>
<proteinExistence type="predicted"/>
<dbReference type="AlphaFoldDB" id="K4KTS4"/>
<dbReference type="Proteomes" id="UP000000466">
    <property type="component" value="Chromosome"/>
</dbReference>
<evidence type="ECO:0000259" key="1">
    <source>
        <dbReference type="SMART" id="SM00481"/>
    </source>
</evidence>
<dbReference type="PANTHER" id="PTHR42924:SF3">
    <property type="entry name" value="POLYMERASE_HISTIDINOL PHOSPHATASE N-TERMINAL DOMAIN-CONTAINING PROTEIN"/>
    <property type="match status" value="1"/>
</dbReference>
<evidence type="ECO:0000313" key="2">
    <source>
        <dbReference type="EMBL" id="AFU97377.1"/>
    </source>
</evidence>
<keyword evidence="3" id="KW-1185">Reference proteome</keyword>
<dbReference type="Pfam" id="PF02811">
    <property type="entry name" value="PHP"/>
    <property type="match status" value="1"/>
</dbReference>
<dbReference type="Gene3D" id="3.20.20.140">
    <property type="entry name" value="Metal-dependent hydrolases"/>
    <property type="match status" value="1"/>
</dbReference>
<gene>
    <name evidence="2" type="ordered locus">M5M_00710</name>
</gene>